<accession>A0A6J4UB63</accession>
<organism evidence="1">
    <name type="scientific">uncultured Thermoleophilia bacterium</name>
    <dbReference type="NCBI Taxonomy" id="1497501"/>
    <lineage>
        <taxon>Bacteria</taxon>
        <taxon>Bacillati</taxon>
        <taxon>Actinomycetota</taxon>
        <taxon>Thermoleophilia</taxon>
        <taxon>environmental samples</taxon>
    </lineage>
</organism>
<evidence type="ECO:0000313" key="1">
    <source>
        <dbReference type="EMBL" id="CAA9543676.1"/>
    </source>
</evidence>
<protein>
    <submittedName>
        <fullName evidence="1">Uncharacterized protein</fullName>
    </submittedName>
</protein>
<dbReference type="EMBL" id="CADCWC010000312">
    <property type="protein sequence ID" value="CAA9543676.1"/>
    <property type="molecule type" value="Genomic_DNA"/>
</dbReference>
<reference evidence="1" key="1">
    <citation type="submission" date="2020-02" db="EMBL/GenBank/DDBJ databases">
        <authorList>
            <person name="Meier V. D."/>
        </authorList>
    </citation>
    <scope>NUCLEOTIDE SEQUENCE</scope>
    <source>
        <strain evidence="1">AVDCRST_MAG79</strain>
    </source>
</reference>
<name>A0A6J4UB63_9ACTN</name>
<feature type="non-terminal residue" evidence="1">
    <location>
        <position position="35"/>
    </location>
</feature>
<sequence length="35" mass="3879">MSVHPSAELRDHAAGAYRLAADRARKVARYAQRLA</sequence>
<proteinExistence type="predicted"/>
<dbReference type="AlphaFoldDB" id="A0A6J4UB63"/>
<gene>
    <name evidence="1" type="ORF">AVDCRST_MAG79-2080</name>
</gene>